<organism evidence="7 8">
    <name type="scientific">Splendidivirga corallicola</name>
    <dbReference type="NCBI Taxonomy" id="3051826"/>
    <lineage>
        <taxon>Bacteria</taxon>
        <taxon>Pseudomonadati</taxon>
        <taxon>Bacteroidota</taxon>
        <taxon>Cytophagia</taxon>
        <taxon>Cytophagales</taxon>
        <taxon>Splendidivirgaceae</taxon>
        <taxon>Splendidivirga</taxon>
    </lineage>
</organism>
<dbReference type="SUPFAM" id="SSF58014">
    <property type="entry name" value="Coiled-coil domain of nucleotide exchange factor GrpE"/>
    <property type="match status" value="1"/>
</dbReference>
<protein>
    <recommendedName>
        <fullName evidence="3 4">Protein GrpE</fullName>
    </recommendedName>
    <alternativeName>
        <fullName evidence="3">HSP-70 cofactor</fullName>
    </alternativeName>
</protein>
<evidence type="ECO:0000256" key="6">
    <source>
        <dbReference type="SAM" id="MobiDB-lite"/>
    </source>
</evidence>
<dbReference type="Proteomes" id="UP001172082">
    <property type="component" value="Unassembled WGS sequence"/>
</dbReference>
<proteinExistence type="inferred from homology"/>
<dbReference type="PANTHER" id="PTHR21237">
    <property type="entry name" value="GRPE PROTEIN"/>
    <property type="match status" value="1"/>
</dbReference>
<feature type="region of interest" description="Disordered" evidence="6">
    <location>
        <begin position="1"/>
        <end position="51"/>
    </location>
</feature>
<feature type="compositionally biased region" description="Acidic residues" evidence="6">
    <location>
        <begin position="38"/>
        <end position="48"/>
    </location>
</feature>
<dbReference type="HAMAP" id="MF_01151">
    <property type="entry name" value="GrpE"/>
    <property type="match status" value="1"/>
</dbReference>
<gene>
    <name evidence="3" type="primary">grpE</name>
    <name evidence="7" type="ORF">QQ008_04165</name>
</gene>
<dbReference type="SUPFAM" id="SSF51064">
    <property type="entry name" value="Head domain of nucleotide exchange factor GrpE"/>
    <property type="match status" value="1"/>
</dbReference>
<keyword evidence="3 4" id="KW-0346">Stress response</keyword>
<dbReference type="InterPro" id="IPR000740">
    <property type="entry name" value="GrpE"/>
</dbReference>
<dbReference type="PANTHER" id="PTHR21237:SF23">
    <property type="entry name" value="GRPE PROTEIN HOMOLOG, MITOCHONDRIAL"/>
    <property type="match status" value="1"/>
</dbReference>
<dbReference type="PROSITE" id="PS01071">
    <property type="entry name" value="GRPE"/>
    <property type="match status" value="1"/>
</dbReference>
<dbReference type="CDD" id="cd00446">
    <property type="entry name" value="GrpE"/>
    <property type="match status" value="1"/>
</dbReference>
<evidence type="ECO:0000313" key="7">
    <source>
        <dbReference type="EMBL" id="MDN5200536.1"/>
    </source>
</evidence>
<keyword evidence="8" id="KW-1185">Reference proteome</keyword>
<comment type="caution">
    <text evidence="7">The sequence shown here is derived from an EMBL/GenBank/DDBJ whole genome shotgun (WGS) entry which is preliminary data.</text>
</comment>
<sequence length="197" mass="22920">MKKENLEDKEQMNGTEDTIEGQEQEQKASSQIEKEEENKEEEIEEELSEAEKLQVELTESKDKYLRIYSEFENYRRRTAKERLELISTASEELIVNLLPILDDFERAQNQENKKADAKAMEEGYQLIYNKFKNILEQKGLKTMDHKQGVEFDAELHEAITQIPAPSKKLKGKVVDVIEKGYYLGEKVIRFAKVVIGS</sequence>
<dbReference type="Gene3D" id="2.30.22.10">
    <property type="entry name" value="Head domain of nucleotide exchange factor GrpE"/>
    <property type="match status" value="1"/>
</dbReference>
<name>A0ABT8KIJ7_9BACT</name>
<evidence type="ECO:0000256" key="1">
    <source>
        <dbReference type="ARBA" id="ARBA00009054"/>
    </source>
</evidence>
<evidence type="ECO:0000256" key="3">
    <source>
        <dbReference type="HAMAP-Rule" id="MF_01151"/>
    </source>
</evidence>
<comment type="subunit">
    <text evidence="3">Homodimer.</text>
</comment>
<evidence type="ECO:0000256" key="2">
    <source>
        <dbReference type="ARBA" id="ARBA00023186"/>
    </source>
</evidence>
<dbReference type="Pfam" id="PF01025">
    <property type="entry name" value="GrpE"/>
    <property type="match status" value="1"/>
</dbReference>
<comment type="subcellular location">
    <subcellularLocation>
        <location evidence="3">Cytoplasm</location>
    </subcellularLocation>
</comment>
<evidence type="ECO:0000256" key="4">
    <source>
        <dbReference type="RuleBase" id="RU000639"/>
    </source>
</evidence>
<evidence type="ECO:0000256" key="5">
    <source>
        <dbReference type="RuleBase" id="RU004478"/>
    </source>
</evidence>
<reference evidence="7" key="1">
    <citation type="submission" date="2023-06" db="EMBL/GenBank/DDBJ databases">
        <title>Genomic of Parafulvivirga corallium.</title>
        <authorList>
            <person name="Wang G."/>
        </authorList>
    </citation>
    <scope>NUCLEOTIDE SEQUENCE</scope>
    <source>
        <strain evidence="7">BMA10</strain>
    </source>
</reference>
<comment type="similarity">
    <text evidence="1 3 5">Belongs to the GrpE family.</text>
</comment>
<keyword evidence="2 3" id="KW-0143">Chaperone</keyword>
<dbReference type="InterPro" id="IPR013805">
    <property type="entry name" value="GrpE_CC"/>
</dbReference>
<accession>A0ABT8KIJ7</accession>
<keyword evidence="3" id="KW-0963">Cytoplasm</keyword>
<dbReference type="Gene3D" id="3.90.20.20">
    <property type="match status" value="1"/>
</dbReference>
<feature type="compositionally biased region" description="Basic and acidic residues" evidence="6">
    <location>
        <begin position="1"/>
        <end position="11"/>
    </location>
</feature>
<dbReference type="PRINTS" id="PR00773">
    <property type="entry name" value="GRPEPROTEIN"/>
</dbReference>
<dbReference type="EMBL" id="JAUJEA010000001">
    <property type="protein sequence ID" value="MDN5200536.1"/>
    <property type="molecule type" value="Genomic_DNA"/>
</dbReference>
<dbReference type="InterPro" id="IPR009012">
    <property type="entry name" value="GrpE_head"/>
</dbReference>
<comment type="function">
    <text evidence="3 4">Participates actively in the response to hyperosmotic and heat shock by preventing the aggregation of stress-denatured proteins, in association with DnaK and GrpE. It is the nucleotide exchange factor for DnaK and may function as a thermosensor. Unfolded proteins bind initially to DnaJ; upon interaction with the DnaJ-bound protein, DnaK hydrolyzes its bound ATP, resulting in the formation of a stable complex. GrpE releases ADP from DnaK; ATP binding to DnaK triggers the release of the substrate protein, thus completing the reaction cycle. Several rounds of ATP-dependent interactions between DnaJ, DnaK and GrpE are required for fully efficient folding.</text>
</comment>
<dbReference type="RefSeq" id="WP_346750559.1">
    <property type="nucleotide sequence ID" value="NZ_JAUJEA010000001.1"/>
</dbReference>
<evidence type="ECO:0000313" key="8">
    <source>
        <dbReference type="Proteomes" id="UP001172082"/>
    </source>
</evidence>